<feature type="compositionally biased region" description="Polar residues" evidence="1">
    <location>
        <begin position="719"/>
        <end position="733"/>
    </location>
</feature>
<comment type="caution">
    <text evidence="3">The sequence shown here is derived from an EMBL/GenBank/DDBJ whole genome shotgun (WGS) entry which is preliminary data.</text>
</comment>
<gene>
    <name evidence="3" type="ORF">AK812_SmicGene25847</name>
</gene>
<dbReference type="Proteomes" id="UP000186817">
    <property type="component" value="Unassembled WGS sequence"/>
</dbReference>
<keyword evidence="2" id="KW-0732">Signal</keyword>
<reference evidence="3 4" key="1">
    <citation type="submission" date="2016-02" db="EMBL/GenBank/DDBJ databases">
        <title>Genome analysis of coral dinoflagellate symbionts highlights evolutionary adaptations to a symbiotic lifestyle.</title>
        <authorList>
            <person name="Aranda M."/>
            <person name="Li Y."/>
            <person name="Liew Y.J."/>
            <person name="Baumgarten S."/>
            <person name="Simakov O."/>
            <person name="Wilson M."/>
            <person name="Piel J."/>
            <person name="Ashoor H."/>
            <person name="Bougouffa S."/>
            <person name="Bajic V.B."/>
            <person name="Ryu T."/>
            <person name="Ravasi T."/>
            <person name="Bayer T."/>
            <person name="Micklem G."/>
            <person name="Kim H."/>
            <person name="Bhak J."/>
            <person name="Lajeunesse T.C."/>
            <person name="Voolstra C.R."/>
        </authorList>
    </citation>
    <scope>NUCLEOTIDE SEQUENCE [LARGE SCALE GENOMIC DNA]</scope>
    <source>
        <strain evidence="3 4">CCMP2467</strain>
    </source>
</reference>
<sequence length="945" mass="103575">MLLRSLLLVLLGHFVDDFNGVDAADLADSAHHAVADFFALLGLQTKPSKAQAPAKRHVVQGVELSIRPEGVELSPTAQRTQKILGQIDDALARDSLSPDEASRLAGRLTFLSQSTFGATGRAAIKPLYSRAADTAANSDDTLSVGLRLVASHRPRLVPWPGRVTGPFPVLYADAFFLDGDLRKKPGHLAAGEAVPKAARWQNGCGYVLLLDGHVFYDYGVIKPEHLAPFAARKAFIYVLEIVAQVLPLVTFARRLSPFWIAFIDNVAGQFALMKGYGKDPSVNGILASFWGLASDRQWAPDFHRVPSESNVSGAISRGDDSRARAEGWTRLTTPVDDIMDVLARAAGDIDFACADAVWGVGAPDGRRSAHPGPGTDLRAVRLAGQPTEGKDEAEDLEQEAVNTLLIKDSRQTKEAFQNLWLQNMSHYLLGIRETLLEVDDHASSYCKDLIFMQRRFLEFLQRPDDKAQVLEEFLRGFPVRNNVPPGSRQADELSEQLQDLADRLWVHANLRKQEAVEERYRQMTGGFWEEKAAAQLRLAHKLQGCLAPHRISRCLPTWVKLVMATAKPLRGRAAAEAAAAAKAREIAEAALAQRDARQGAQQGAAAGAEMAERAERAESMTALQGSAARSLHLEDAAQLRGGPVPMVPWYSGRSGDAPVLAKVDNEKVRKMREEFEGATAEYKVLSQVALGGLSSGEGKSLQQRFKELEQAWGAFQWNQKSRSDAPSTREQVQAASAALAHAHGRSSGTETGLDLEQEVETVLAELWDTIEKPPKQRDQAEEEVNPIAEELDRLEAFIEARIQQEERAEQEGRREKSRPNMEICEAQTEALQDISVRFQSAYPSGMDEGTGGTPMTSNALPEESISRPTSFVGLLSQLSSVGYLLDCVGITVHRFHPPTSALVRVDLDEERSMSVTVPILKEVGRPSDQEELEPIARRPVNVPIS</sequence>
<feature type="region of interest" description="Disordered" evidence="1">
    <location>
        <begin position="719"/>
        <end position="753"/>
    </location>
</feature>
<proteinExistence type="predicted"/>
<keyword evidence="4" id="KW-1185">Reference proteome</keyword>
<protein>
    <submittedName>
        <fullName evidence="3">Uncharacterized protein</fullName>
    </submittedName>
</protein>
<accession>A0A1Q9DAY0</accession>
<dbReference type="AlphaFoldDB" id="A0A1Q9DAY0"/>
<evidence type="ECO:0000256" key="1">
    <source>
        <dbReference type="SAM" id="MobiDB-lite"/>
    </source>
</evidence>
<feature type="chain" id="PRO_5012954794" evidence="2">
    <location>
        <begin position="24"/>
        <end position="945"/>
    </location>
</feature>
<name>A0A1Q9DAY0_SYMMI</name>
<evidence type="ECO:0000313" key="3">
    <source>
        <dbReference type="EMBL" id="OLP92373.1"/>
    </source>
</evidence>
<dbReference type="OrthoDB" id="442914at2759"/>
<feature type="signal peptide" evidence="2">
    <location>
        <begin position="1"/>
        <end position="23"/>
    </location>
</feature>
<organism evidence="3 4">
    <name type="scientific">Symbiodinium microadriaticum</name>
    <name type="common">Dinoflagellate</name>
    <name type="synonym">Zooxanthella microadriatica</name>
    <dbReference type="NCBI Taxonomy" id="2951"/>
    <lineage>
        <taxon>Eukaryota</taxon>
        <taxon>Sar</taxon>
        <taxon>Alveolata</taxon>
        <taxon>Dinophyceae</taxon>
        <taxon>Suessiales</taxon>
        <taxon>Symbiodiniaceae</taxon>
        <taxon>Symbiodinium</taxon>
    </lineage>
</organism>
<evidence type="ECO:0000313" key="4">
    <source>
        <dbReference type="Proteomes" id="UP000186817"/>
    </source>
</evidence>
<evidence type="ECO:0000256" key="2">
    <source>
        <dbReference type="SAM" id="SignalP"/>
    </source>
</evidence>
<dbReference type="EMBL" id="LSRX01000625">
    <property type="protein sequence ID" value="OLP92373.1"/>
    <property type="molecule type" value="Genomic_DNA"/>
</dbReference>